<dbReference type="OrthoDB" id="2395212at2759"/>
<dbReference type="PANTHER" id="PTHR11516:SF60">
    <property type="entry name" value="PYRUVATE DEHYDROGENASE E1 COMPONENT SUBUNIT ALPHA"/>
    <property type="match status" value="1"/>
</dbReference>
<dbReference type="Pfam" id="PF00676">
    <property type="entry name" value="E1_dh"/>
    <property type="match status" value="1"/>
</dbReference>
<dbReference type="SUPFAM" id="SSF52518">
    <property type="entry name" value="Thiamin diphosphate-binding fold (THDP-binding)"/>
    <property type="match status" value="1"/>
</dbReference>
<proteinExistence type="predicted"/>
<keyword evidence="4" id="KW-0812">Transmembrane</keyword>
<dbReference type="PANTHER" id="PTHR11516">
    <property type="entry name" value="PYRUVATE DEHYDROGENASE E1 COMPONENT, ALPHA SUBUNIT BACTERIAL AND ORGANELLAR"/>
    <property type="match status" value="1"/>
</dbReference>
<protein>
    <submittedName>
        <fullName evidence="6">Thiamin diphosphate-binding protein</fullName>
    </submittedName>
</protein>
<evidence type="ECO:0000256" key="2">
    <source>
        <dbReference type="ARBA" id="ARBA00023002"/>
    </source>
</evidence>
<evidence type="ECO:0000256" key="3">
    <source>
        <dbReference type="ARBA" id="ARBA00023052"/>
    </source>
</evidence>
<dbReference type="EMBL" id="KN881726">
    <property type="protein sequence ID" value="KIY49124.1"/>
    <property type="molecule type" value="Genomic_DNA"/>
</dbReference>
<evidence type="ECO:0000256" key="1">
    <source>
        <dbReference type="ARBA" id="ARBA00001964"/>
    </source>
</evidence>
<feature type="domain" description="Dehydrogenase E1 component" evidence="5">
    <location>
        <begin position="3"/>
        <end position="126"/>
    </location>
</feature>
<dbReference type="InterPro" id="IPR001017">
    <property type="entry name" value="DH_E1"/>
</dbReference>
<comment type="cofactor">
    <cofactor evidence="1">
        <name>thiamine diphosphate</name>
        <dbReference type="ChEBI" id="CHEBI:58937"/>
    </cofactor>
</comment>
<evidence type="ECO:0000313" key="6">
    <source>
        <dbReference type="EMBL" id="KIY49124.1"/>
    </source>
</evidence>
<gene>
    <name evidence="6" type="ORF">FISHEDRAFT_72933</name>
</gene>
<keyword evidence="4" id="KW-0472">Membrane</keyword>
<evidence type="ECO:0000313" key="7">
    <source>
        <dbReference type="Proteomes" id="UP000054144"/>
    </source>
</evidence>
<dbReference type="InterPro" id="IPR050642">
    <property type="entry name" value="PDH_E1_Alpha_Subunit"/>
</dbReference>
<keyword evidence="4" id="KW-1133">Transmembrane helix</keyword>
<dbReference type="AlphaFoldDB" id="A0A0D7AFF4"/>
<evidence type="ECO:0000259" key="5">
    <source>
        <dbReference type="Pfam" id="PF00676"/>
    </source>
</evidence>
<organism evidence="6 7">
    <name type="scientific">Fistulina hepatica ATCC 64428</name>
    <dbReference type="NCBI Taxonomy" id="1128425"/>
    <lineage>
        <taxon>Eukaryota</taxon>
        <taxon>Fungi</taxon>
        <taxon>Dikarya</taxon>
        <taxon>Basidiomycota</taxon>
        <taxon>Agaricomycotina</taxon>
        <taxon>Agaricomycetes</taxon>
        <taxon>Agaricomycetidae</taxon>
        <taxon>Agaricales</taxon>
        <taxon>Fistulinaceae</taxon>
        <taxon>Fistulina</taxon>
    </lineage>
</organism>
<dbReference type="InterPro" id="IPR029061">
    <property type="entry name" value="THDP-binding"/>
</dbReference>
<dbReference type="GO" id="GO:0004739">
    <property type="term" value="F:pyruvate dehydrogenase (acetyl-transferring) activity"/>
    <property type="evidence" value="ECO:0007669"/>
    <property type="project" value="TreeGrafter"/>
</dbReference>
<keyword evidence="2" id="KW-0560">Oxidoreductase</keyword>
<keyword evidence="7" id="KW-1185">Reference proteome</keyword>
<sequence>MSKGKGGSMHVLTKTVFGCHIIVGAGVPIGAGIAFAAKYIQKSEHRDVDQGEIFEAFNTTRLWNLPYVFAVCENNQYGIGTSIERSCVNPVFCTRGDTIPGIQANGMNVIATRQATAFAKRWVVEFVHVPLL</sequence>
<reference evidence="6 7" key="1">
    <citation type="journal article" date="2015" name="Fungal Genet. Biol.">
        <title>Evolution of novel wood decay mechanisms in Agaricales revealed by the genome sequences of Fistulina hepatica and Cylindrobasidium torrendii.</title>
        <authorList>
            <person name="Floudas D."/>
            <person name="Held B.W."/>
            <person name="Riley R."/>
            <person name="Nagy L.G."/>
            <person name="Koehler G."/>
            <person name="Ransdell A.S."/>
            <person name="Younus H."/>
            <person name="Chow J."/>
            <person name="Chiniquy J."/>
            <person name="Lipzen A."/>
            <person name="Tritt A."/>
            <person name="Sun H."/>
            <person name="Haridas S."/>
            <person name="LaButti K."/>
            <person name="Ohm R.A."/>
            <person name="Kues U."/>
            <person name="Blanchette R.A."/>
            <person name="Grigoriev I.V."/>
            <person name="Minto R.E."/>
            <person name="Hibbett D.S."/>
        </authorList>
    </citation>
    <scope>NUCLEOTIDE SEQUENCE [LARGE SCALE GENOMIC DNA]</scope>
    <source>
        <strain evidence="6 7">ATCC 64428</strain>
    </source>
</reference>
<accession>A0A0D7AFF4</accession>
<name>A0A0D7AFF4_9AGAR</name>
<dbReference type="Gene3D" id="3.40.50.970">
    <property type="match status" value="1"/>
</dbReference>
<feature type="transmembrane region" description="Helical" evidence="4">
    <location>
        <begin position="15"/>
        <end position="37"/>
    </location>
</feature>
<dbReference type="Proteomes" id="UP000054144">
    <property type="component" value="Unassembled WGS sequence"/>
</dbReference>
<evidence type="ECO:0000256" key="4">
    <source>
        <dbReference type="SAM" id="Phobius"/>
    </source>
</evidence>
<dbReference type="GO" id="GO:0006086">
    <property type="term" value="P:pyruvate decarboxylation to acetyl-CoA"/>
    <property type="evidence" value="ECO:0007669"/>
    <property type="project" value="TreeGrafter"/>
</dbReference>
<keyword evidence="3" id="KW-0786">Thiamine pyrophosphate</keyword>